<name>A0ABV7Z308_9BACT</name>
<feature type="coiled-coil region" evidence="1">
    <location>
        <begin position="18"/>
        <end position="118"/>
    </location>
</feature>
<protein>
    <submittedName>
        <fullName evidence="2">Uncharacterized protein</fullName>
    </submittedName>
</protein>
<dbReference type="RefSeq" id="WP_379840044.1">
    <property type="nucleotide sequence ID" value="NZ_JBHRYQ010000001.1"/>
</dbReference>
<accession>A0ABV7Z308</accession>
<dbReference type="EMBL" id="JBHRYQ010000001">
    <property type="protein sequence ID" value="MFC3813139.1"/>
    <property type="molecule type" value="Genomic_DNA"/>
</dbReference>
<proteinExistence type="predicted"/>
<organism evidence="2 3">
    <name type="scientific">Lacihabitans lacunae</name>
    <dbReference type="NCBI Taxonomy" id="1028214"/>
    <lineage>
        <taxon>Bacteria</taxon>
        <taxon>Pseudomonadati</taxon>
        <taxon>Bacteroidota</taxon>
        <taxon>Cytophagia</taxon>
        <taxon>Cytophagales</taxon>
        <taxon>Leadbetterellaceae</taxon>
        <taxon>Lacihabitans</taxon>
    </lineage>
</organism>
<dbReference type="Proteomes" id="UP001595616">
    <property type="component" value="Unassembled WGS sequence"/>
</dbReference>
<keyword evidence="3" id="KW-1185">Reference proteome</keyword>
<evidence type="ECO:0000313" key="2">
    <source>
        <dbReference type="EMBL" id="MFC3813139.1"/>
    </source>
</evidence>
<gene>
    <name evidence="2" type="ORF">ACFOOI_20910</name>
</gene>
<evidence type="ECO:0000313" key="3">
    <source>
        <dbReference type="Proteomes" id="UP001595616"/>
    </source>
</evidence>
<keyword evidence="1" id="KW-0175">Coiled coil</keyword>
<sequence>MSNHGDFQKDNAFILSKFEEVAGLLEHLKSQNRSLKNQVIGLEFEKENQYKEIQNLKKTNQLLKNDIKELQDNVVKENILIPQNFKIKNKIIKIVSDIKENEVEVSELKNLVALLIEELDSCIHQLEK</sequence>
<evidence type="ECO:0000256" key="1">
    <source>
        <dbReference type="SAM" id="Coils"/>
    </source>
</evidence>
<reference evidence="3" key="1">
    <citation type="journal article" date="2019" name="Int. J. Syst. Evol. Microbiol.">
        <title>The Global Catalogue of Microorganisms (GCM) 10K type strain sequencing project: providing services to taxonomists for standard genome sequencing and annotation.</title>
        <authorList>
            <consortium name="The Broad Institute Genomics Platform"/>
            <consortium name="The Broad Institute Genome Sequencing Center for Infectious Disease"/>
            <person name="Wu L."/>
            <person name="Ma J."/>
        </authorList>
    </citation>
    <scope>NUCLEOTIDE SEQUENCE [LARGE SCALE GENOMIC DNA]</scope>
    <source>
        <strain evidence="3">CECT 7956</strain>
    </source>
</reference>
<comment type="caution">
    <text evidence="2">The sequence shown here is derived from an EMBL/GenBank/DDBJ whole genome shotgun (WGS) entry which is preliminary data.</text>
</comment>